<proteinExistence type="predicted"/>
<evidence type="ECO:0000256" key="1">
    <source>
        <dbReference type="ARBA" id="ARBA00004127"/>
    </source>
</evidence>
<dbReference type="PROSITE" id="PS50850">
    <property type="entry name" value="MFS"/>
    <property type="match status" value="1"/>
</dbReference>
<feature type="transmembrane region" description="Helical" evidence="5">
    <location>
        <begin position="16"/>
        <end position="42"/>
    </location>
</feature>
<feature type="transmembrane region" description="Helical" evidence="5">
    <location>
        <begin position="217"/>
        <end position="242"/>
    </location>
</feature>
<dbReference type="PATRIC" id="fig|45071.7.peg.4023"/>
<dbReference type="Pfam" id="PF07690">
    <property type="entry name" value="MFS_1"/>
    <property type="match status" value="1"/>
</dbReference>
<keyword evidence="4 5" id="KW-0472">Membrane</keyword>
<dbReference type="EMBL" id="LSOG01000104">
    <property type="protein sequence ID" value="OEH45258.1"/>
    <property type="molecule type" value="Genomic_DNA"/>
</dbReference>
<dbReference type="PANTHER" id="PTHR43826:SF7">
    <property type="entry name" value="PROTEIN UHPC, PUTATIVE-RELATED"/>
    <property type="match status" value="1"/>
</dbReference>
<feature type="transmembrane region" description="Helical" evidence="5">
    <location>
        <begin position="341"/>
        <end position="362"/>
    </location>
</feature>
<feature type="domain" description="Major facilitator superfamily (MFS) profile" evidence="6">
    <location>
        <begin position="14"/>
        <end position="408"/>
    </location>
</feature>
<feature type="transmembrane region" description="Helical" evidence="5">
    <location>
        <begin position="108"/>
        <end position="126"/>
    </location>
</feature>
<dbReference type="InterPro" id="IPR036259">
    <property type="entry name" value="MFS_trans_sf"/>
</dbReference>
<feature type="transmembrane region" description="Helical" evidence="5">
    <location>
        <begin position="138"/>
        <end position="159"/>
    </location>
</feature>
<comment type="caution">
    <text evidence="7">The sequence shown here is derived from an EMBL/GenBank/DDBJ whole genome shotgun (WGS) entry which is preliminary data.</text>
</comment>
<dbReference type="InterPro" id="IPR051337">
    <property type="entry name" value="OPA_Antiporter"/>
</dbReference>
<evidence type="ECO:0000313" key="7">
    <source>
        <dbReference type="EMBL" id="OEH45258.1"/>
    </source>
</evidence>
<dbReference type="Gene3D" id="1.20.1250.20">
    <property type="entry name" value="MFS general substrate transporter like domains"/>
    <property type="match status" value="2"/>
</dbReference>
<evidence type="ECO:0000259" key="6">
    <source>
        <dbReference type="PROSITE" id="PS50850"/>
    </source>
</evidence>
<dbReference type="GO" id="GO:0012505">
    <property type="term" value="C:endomembrane system"/>
    <property type="evidence" value="ECO:0007669"/>
    <property type="project" value="UniProtKB-SubCell"/>
</dbReference>
<dbReference type="STRING" id="45071.Lpar_2980"/>
<feature type="transmembrane region" description="Helical" evidence="5">
    <location>
        <begin position="285"/>
        <end position="303"/>
    </location>
</feature>
<dbReference type="InterPro" id="IPR011701">
    <property type="entry name" value="MFS"/>
</dbReference>
<gene>
    <name evidence="7" type="primary">garP_2</name>
    <name evidence="7" type="ORF">lpari_03738</name>
</gene>
<evidence type="ECO:0000256" key="4">
    <source>
        <dbReference type="ARBA" id="ARBA00023136"/>
    </source>
</evidence>
<comment type="subcellular location">
    <subcellularLocation>
        <location evidence="1">Endomembrane system</location>
        <topology evidence="1">Multi-pass membrane protein</topology>
    </subcellularLocation>
</comment>
<keyword evidence="8" id="KW-1185">Reference proteome</keyword>
<feature type="transmembrane region" description="Helical" evidence="5">
    <location>
        <begin position="48"/>
        <end position="64"/>
    </location>
</feature>
<dbReference type="GO" id="GO:0005886">
    <property type="term" value="C:plasma membrane"/>
    <property type="evidence" value="ECO:0007669"/>
    <property type="project" value="TreeGrafter"/>
</dbReference>
<reference evidence="7 8" key="1">
    <citation type="submission" date="2016-02" db="EMBL/GenBank/DDBJ databases">
        <title>Secondary metabolites in Legionella.</title>
        <authorList>
            <person name="Tobias N.J."/>
            <person name="Bode H.B."/>
        </authorList>
    </citation>
    <scope>NUCLEOTIDE SEQUENCE [LARGE SCALE GENOMIC DNA]</scope>
    <source>
        <strain evidence="7 8">DSM 19216</strain>
    </source>
</reference>
<name>A0A1E5JMJ7_9GAMM</name>
<dbReference type="AlphaFoldDB" id="A0A1E5JMJ7"/>
<dbReference type="Proteomes" id="UP000095229">
    <property type="component" value="Unassembled WGS sequence"/>
</dbReference>
<keyword evidence="3 5" id="KW-1133">Transmembrane helix</keyword>
<evidence type="ECO:0000313" key="8">
    <source>
        <dbReference type="Proteomes" id="UP000095229"/>
    </source>
</evidence>
<accession>A0A1E5JMJ7</accession>
<feature type="transmembrane region" description="Helical" evidence="5">
    <location>
        <begin position="171"/>
        <end position="191"/>
    </location>
</feature>
<feature type="transmembrane region" description="Helical" evidence="5">
    <location>
        <begin position="382"/>
        <end position="403"/>
    </location>
</feature>
<sequence>MNLLTSTHSYKSQRTTIWLVGVFFLLFQFFLQLSSGIVIGAIMHEKHLTAFTAGLLSSAFYYIYTTMQIPVGLLFDRFNTRTLMSLNALLCALGCFLFSTGYNLFVLFLGRLIIGGGSAFAFVGMTRILRQHYPLKQYAFMIGLTETLGFTVTVFSMIGMGSQINHISWHYFLAGSGVIGLLIAILCATFIPSNKPVISNYQQYKNHLVLMLKNKLIWFNGVFVGLEFSVITVFAAMWAVPFLQLKLNCSLECASILTSMILLGAGLSCPIYGWLSIQLSRRKPLIHISCLSTAILFILVLYLPIDHILLVGVLLFAIGLCCGAYMLAFTIANELAPPESLSACTGFTNTLAMATAPLLQPLVGYLLDYFKGNSNIHTLGDYQLTLLIIPAALVIASVLSHFLPEKRCNDDINVGISLRINRLELAIYAQKLD</sequence>
<dbReference type="RefSeq" id="WP_083248101.1">
    <property type="nucleotide sequence ID" value="NZ_LSOG01000104.1"/>
</dbReference>
<dbReference type="OrthoDB" id="5620971at2"/>
<dbReference type="GO" id="GO:0035435">
    <property type="term" value="P:phosphate ion transmembrane transport"/>
    <property type="evidence" value="ECO:0007669"/>
    <property type="project" value="TreeGrafter"/>
</dbReference>
<dbReference type="SUPFAM" id="SSF103473">
    <property type="entry name" value="MFS general substrate transporter"/>
    <property type="match status" value="1"/>
</dbReference>
<feature type="transmembrane region" description="Helical" evidence="5">
    <location>
        <begin position="84"/>
        <end position="102"/>
    </location>
</feature>
<dbReference type="GO" id="GO:0061513">
    <property type="term" value="F:glucose 6-phosphate:phosphate antiporter activity"/>
    <property type="evidence" value="ECO:0007669"/>
    <property type="project" value="TreeGrafter"/>
</dbReference>
<evidence type="ECO:0000256" key="3">
    <source>
        <dbReference type="ARBA" id="ARBA00022989"/>
    </source>
</evidence>
<evidence type="ECO:0000256" key="2">
    <source>
        <dbReference type="ARBA" id="ARBA00022692"/>
    </source>
</evidence>
<keyword evidence="2 5" id="KW-0812">Transmembrane</keyword>
<feature type="transmembrane region" description="Helical" evidence="5">
    <location>
        <begin position="254"/>
        <end position="273"/>
    </location>
</feature>
<protein>
    <submittedName>
        <fullName evidence="7">Putative galactarate transporter</fullName>
    </submittedName>
</protein>
<dbReference type="PANTHER" id="PTHR43826">
    <property type="entry name" value="GLUCOSE-6-PHOSPHATE EXCHANGER SLC37A4"/>
    <property type="match status" value="1"/>
</dbReference>
<evidence type="ECO:0000256" key="5">
    <source>
        <dbReference type="SAM" id="Phobius"/>
    </source>
</evidence>
<feature type="transmembrane region" description="Helical" evidence="5">
    <location>
        <begin position="309"/>
        <end position="329"/>
    </location>
</feature>
<dbReference type="InterPro" id="IPR020846">
    <property type="entry name" value="MFS_dom"/>
</dbReference>
<organism evidence="7 8">
    <name type="scientific">Legionella parisiensis</name>
    <dbReference type="NCBI Taxonomy" id="45071"/>
    <lineage>
        <taxon>Bacteria</taxon>
        <taxon>Pseudomonadati</taxon>
        <taxon>Pseudomonadota</taxon>
        <taxon>Gammaproteobacteria</taxon>
        <taxon>Legionellales</taxon>
        <taxon>Legionellaceae</taxon>
        <taxon>Legionella</taxon>
    </lineage>
</organism>